<keyword evidence="1" id="KW-0472">Membrane</keyword>
<keyword evidence="3" id="KW-1185">Reference proteome</keyword>
<proteinExistence type="predicted"/>
<feature type="transmembrane region" description="Helical" evidence="1">
    <location>
        <begin position="328"/>
        <end position="347"/>
    </location>
</feature>
<dbReference type="InterPro" id="IPR045272">
    <property type="entry name" value="ANXUR1/2-like"/>
</dbReference>
<comment type="caution">
    <text evidence="2">The sequence shown here is derived from an EMBL/GenBank/DDBJ whole genome shotgun (WGS) entry which is preliminary data.</text>
</comment>
<keyword evidence="1" id="KW-0812">Transmembrane</keyword>
<accession>A0A6A6LFI6</accession>
<dbReference type="PANTHER" id="PTHR34590:SF5">
    <property type="entry name" value="OS04G0586500 PROTEIN"/>
    <property type="match status" value="1"/>
</dbReference>
<dbReference type="GO" id="GO:0004714">
    <property type="term" value="F:transmembrane receptor protein tyrosine kinase activity"/>
    <property type="evidence" value="ECO:0007669"/>
    <property type="project" value="InterPro"/>
</dbReference>
<dbReference type="Proteomes" id="UP000467840">
    <property type="component" value="Chromosome 1"/>
</dbReference>
<protein>
    <submittedName>
        <fullName evidence="2">Uncharacterized protein</fullName>
    </submittedName>
</protein>
<organism evidence="2 3">
    <name type="scientific">Hevea brasiliensis</name>
    <name type="common">Para rubber tree</name>
    <name type="synonym">Siphonia brasiliensis</name>
    <dbReference type="NCBI Taxonomy" id="3981"/>
    <lineage>
        <taxon>Eukaryota</taxon>
        <taxon>Viridiplantae</taxon>
        <taxon>Streptophyta</taxon>
        <taxon>Embryophyta</taxon>
        <taxon>Tracheophyta</taxon>
        <taxon>Spermatophyta</taxon>
        <taxon>Magnoliopsida</taxon>
        <taxon>eudicotyledons</taxon>
        <taxon>Gunneridae</taxon>
        <taxon>Pentapetalae</taxon>
        <taxon>rosids</taxon>
        <taxon>fabids</taxon>
        <taxon>Malpighiales</taxon>
        <taxon>Euphorbiaceae</taxon>
        <taxon>Crotonoideae</taxon>
        <taxon>Micrandreae</taxon>
        <taxon>Hevea</taxon>
    </lineage>
</organism>
<evidence type="ECO:0000256" key="1">
    <source>
        <dbReference type="SAM" id="Phobius"/>
    </source>
</evidence>
<keyword evidence="1" id="KW-1133">Transmembrane helix</keyword>
<dbReference type="Gene3D" id="2.60.120.430">
    <property type="entry name" value="Galactose-binding lectin"/>
    <property type="match status" value="1"/>
</dbReference>
<gene>
    <name evidence="2" type="ORF">GH714_023458</name>
</gene>
<sequence>MLKESRNNKEEEYSLVGEPRNAVASIYNYLVATIYKIDENALNRRRRRRRRGKAAVAPPAEWWECGMGAGSKATNSSLLNCGSENGGTDADGRKWKIFGSEATYNLPIKPQTRHFLRLYFYPSDYAGLNISNSYFSVMAAGVTLLNNFSAPITAQALTFAYLVKEYSLAAIDSDTLNITFKPSDKAVDGFAFVNGIEVILIPGDLLGSGSTTVGVNMVANKSVPIKYADLPENAAPVDVYKTARGMGPDSAMNLKLNLIWMFQVDFNPSTLHKPEFYHATLNGLEIFQISDQSNNLAGPNPELSAMLTKDLAEDKPKTFQSSGVGIEGAAGGAAGFCVVAAVCIAVYQKKRRVPNDNVESHTSSWLPLYTNSHSSASKSTISGMSTTSGHLSTLAQGKATKNFNESDVIGIGSFGKEYV</sequence>
<dbReference type="FunFam" id="2.60.120.430:FF:000003">
    <property type="entry name" value="FERONIA receptor-like kinase"/>
    <property type="match status" value="1"/>
</dbReference>
<reference evidence="2 3" key="1">
    <citation type="journal article" date="2020" name="Mol. Plant">
        <title>The Chromosome-Based Rubber Tree Genome Provides New Insights into Spurge Genome Evolution and Rubber Biosynthesis.</title>
        <authorList>
            <person name="Liu J."/>
            <person name="Shi C."/>
            <person name="Shi C.C."/>
            <person name="Li W."/>
            <person name="Zhang Q.J."/>
            <person name="Zhang Y."/>
            <person name="Li K."/>
            <person name="Lu H.F."/>
            <person name="Shi C."/>
            <person name="Zhu S.T."/>
            <person name="Xiao Z.Y."/>
            <person name="Nan H."/>
            <person name="Yue Y."/>
            <person name="Zhu X.G."/>
            <person name="Wu Y."/>
            <person name="Hong X.N."/>
            <person name="Fan G.Y."/>
            <person name="Tong Y."/>
            <person name="Zhang D."/>
            <person name="Mao C.L."/>
            <person name="Liu Y.L."/>
            <person name="Hao S.J."/>
            <person name="Liu W.Q."/>
            <person name="Lv M.Q."/>
            <person name="Zhang H.B."/>
            <person name="Liu Y."/>
            <person name="Hu-Tang G.R."/>
            <person name="Wang J.P."/>
            <person name="Wang J.H."/>
            <person name="Sun Y.H."/>
            <person name="Ni S.B."/>
            <person name="Chen W.B."/>
            <person name="Zhang X.C."/>
            <person name="Jiao Y.N."/>
            <person name="Eichler E.E."/>
            <person name="Li G.H."/>
            <person name="Liu X."/>
            <person name="Gao L.Z."/>
        </authorList>
    </citation>
    <scope>NUCLEOTIDE SEQUENCE [LARGE SCALE GENOMIC DNA]</scope>
    <source>
        <strain evidence="3">cv. GT1</strain>
        <tissue evidence="2">Leaf</tissue>
    </source>
</reference>
<dbReference type="AlphaFoldDB" id="A0A6A6LFI6"/>
<evidence type="ECO:0000313" key="2">
    <source>
        <dbReference type="EMBL" id="KAF2298399.1"/>
    </source>
</evidence>
<dbReference type="EMBL" id="JAAGAX010000011">
    <property type="protein sequence ID" value="KAF2298399.1"/>
    <property type="molecule type" value="Genomic_DNA"/>
</dbReference>
<dbReference type="PANTHER" id="PTHR34590">
    <property type="entry name" value="OS03G0124300 PROTEIN-RELATED"/>
    <property type="match status" value="1"/>
</dbReference>
<name>A0A6A6LFI6_HEVBR</name>
<evidence type="ECO:0000313" key="3">
    <source>
        <dbReference type="Proteomes" id="UP000467840"/>
    </source>
</evidence>